<evidence type="ECO:0000256" key="10">
    <source>
        <dbReference type="SAM" id="MobiDB-lite"/>
    </source>
</evidence>
<keyword evidence="5 11" id="KW-0812">Transmembrane</keyword>
<dbReference type="InterPro" id="IPR036640">
    <property type="entry name" value="ABC1_TM_sf"/>
</dbReference>
<evidence type="ECO:0000256" key="1">
    <source>
        <dbReference type="ARBA" id="ARBA00004651"/>
    </source>
</evidence>
<dbReference type="GO" id="GO:0016887">
    <property type="term" value="F:ATP hydrolysis activity"/>
    <property type="evidence" value="ECO:0007669"/>
    <property type="project" value="InterPro"/>
</dbReference>
<dbReference type="Proteomes" id="UP000218505">
    <property type="component" value="Chromosome"/>
</dbReference>
<comment type="subcellular location">
    <subcellularLocation>
        <location evidence="1">Cell membrane</location>
        <topology evidence="1">Multi-pass membrane protein</topology>
    </subcellularLocation>
</comment>
<gene>
    <name evidence="14" type="ORF">CNX65_15275</name>
</gene>
<dbReference type="Gene3D" id="1.20.1560.10">
    <property type="entry name" value="ABC transporter type 1, transmembrane domain"/>
    <property type="match status" value="1"/>
</dbReference>
<dbReference type="PROSITE" id="PS50893">
    <property type="entry name" value="ABC_TRANSPORTER_2"/>
    <property type="match status" value="1"/>
</dbReference>
<dbReference type="Gene3D" id="3.40.50.300">
    <property type="entry name" value="P-loop containing nucleotide triphosphate hydrolases"/>
    <property type="match status" value="1"/>
</dbReference>
<evidence type="ECO:0000256" key="5">
    <source>
        <dbReference type="ARBA" id="ARBA00022692"/>
    </source>
</evidence>
<feature type="transmembrane region" description="Helical" evidence="11">
    <location>
        <begin position="191"/>
        <end position="210"/>
    </location>
</feature>
<feature type="transmembrane region" description="Helical" evidence="11">
    <location>
        <begin position="52"/>
        <end position="77"/>
    </location>
</feature>
<dbReference type="KEGG" id="apre:CNX65_15275"/>
<evidence type="ECO:0000313" key="15">
    <source>
        <dbReference type="Proteomes" id="UP000218505"/>
    </source>
</evidence>
<dbReference type="FunFam" id="3.40.50.300:FF:001001">
    <property type="entry name" value="Multidrug ABC transporter ATP-binding protein"/>
    <property type="match status" value="1"/>
</dbReference>
<keyword evidence="4" id="KW-0997">Cell inner membrane</keyword>
<dbReference type="EMBL" id="CP023445">
    <property type="protein sequence ID" value="ATE54483.1"/>
    <property type="molecule type" value="Genomic_DNA"/>
</dbReference>
<evidence type="ECO:0000256" key="7">
    <source>
        <dbReference type="ARBA" id="ARBA00022840"/>
    </source>
</evidence>
<accession>A0A290Z692</accession>
<evidence type="ECO:0000256" key="11">
    <source>
        <dbReference type="SAM" id="Phobius"/>
    </source>
</evidence>
<feature type="compositionally biased region" description="Low complexity" evidence="10">
    <location>
        <begin position="1"/>
        <end position="15"/>
    </location>
</feature>
<organism evidence="14 15">
    <name type="scientific">Actinosynnema pretiosum</name>
    <dbReference type="NCBI Taxonomy" id="42197"/>
    <lineage>
        <taxon>Bacteria</taxon>
        <taxon>Bacillati</taxon>
        <taxon>Actinomycetota</taxon>
        <taxon>Actinomycetes</taxon>
        <taxon>Pseudonocardiales</taxon>
        <taxon>Pseudonocardiaceae</taxon>
        <taxon>Actinosynnema</taxon>
    </lineage>
</organism>
<evidence type="ECO:0000313" key="14">
    <source>
        <dbReference type="EMBL" id="ATE54483.1"/>
    </source>
</evidence>
<keyword evidence="2" id="KW-0813">Transport</keyword>
<evidence type="ECO:0000256" key="2">
    <source>
        <dbReference type="ARBA" id="ARBA00022448"/>
    </source>
</evidence>
<dbReference type="SUPFAM" id="SSF90123">
    <property type="entry name" value="ABC transporter transmembrane region"/>
    <property type="match status" value="1"/>
</dbReference>
<dbReference type="Pfam" id="PF00005">
    <property type="entry name" value="ABC_tran"/>
    <property type="match status" value="1"/>
</dbReference>
<evidence type="ECO:0000259" key="12">
    <source>
        <dbReference type="PROSITE" id="PS50893"/>
    </source>
</evidence>
<feature type="domain" description="ABC transmembrane type-1" evidence="13">
    <location>
        <begin position="53"/>
        <end position="334"/>
    </location>
</feature>
<proteinExistence type="predicted"/>
<keyword evidence="3" id="KW-1003">Cell membrane</keyword>
<dbReference type="PANTHER" id="PTHR43394">
    <property type="entry name" value="ATP-DEPENDENT PERMEASE MDL1, MITOCHONDRIAL"/>
    <property type="match status" value="1"/>
</dbReference>
<feature type="transmembrane region" description="Helical" evidence="11">
    <location>
        <begin position="160"/>
        <end position="185"/>
    </location>
</feature>
<keyword evidence="6" id="KW-0547">Nucleotide-binding</keyword>
<evidence type="ECO:0000259" key="13">
    <source>
        <dbReference type="PROSITE" id="PS50929"/>
    </source>
</evidence>
<dbReference type="GO" id="GO:0015421">
    <property type="term" value="F:ABC-type oligopeptide transporter activity"/>
    <property type="evidence" value="ECO:0007669"/>
    <property type="project" value="TreeGrafter"/>
</dbReference>
<keyword evidence="15" id="KW-1185">Reference proteome</keyword>
<evidence type="ECO:0000256" key="4">
    <source>
        <dbReference type="ARBA" id="ARBA00022519"/>
    </source>
</evidence>
<evidence type="ECO:0000256" key="9">
    <source>
        <dbReference type="ARBA" id="ARBA00023136"/>
    </source>
</evidence>
<keyword evidence="7" id="KW-0067">ATP-binding</keyword>
<dbReference type="Pfam" id="PF00664">
    <property type="entry name" value="ABC_membrane"/>
    <property type="match status" value="1"/>
</dbReference>
<feature type="domain" description="ABC transporter" evidence="12">
    <location>
        <begin position="365"/>
        <end position="603"/>
    </location>
</feature>
<feature type="region of interest" description="Disordered" evidence="10">
    <location>
        <begin position="1"/>
        <end position="29"/>
    </location>
</feature>
<evidence type="ECO:0000256" key="8">
    <source>
        <dbReference type="ARBA" id="ARBA00022989"/>
    </source>
</evidence>
<dbReference type="GO" id="GO:0005886">
    <property type="term" value="C:plasma membrane"/>
    <property type="evidence" value="ECO:0007669"/>
    <property type="project" value="UniProtKB-SubCell"/>
</dbReference>
<dbReference type="InterPro" id="IPR003593">
    <property type="entry name" value="AAA+_ATPase"/>
</dbReference>
<dbReference type="PROSITE" id="PS50929">
    <property type="entry name" value="ABC_TM1F"/>
    <property type="match status" value="1"/>
</dbReference>
<keyword evidence="8 11" id="KW-1133">Transmembrane helix</keyword>
<protein>
    <submittedName>
        <fullName evidence="14">ABC transporter</fullName>
    </submittedName>
</protein>
<dbReference type="SMART" id="SM00382">
    <property type="entry name" value="AAA"/>
    <property type="match status" value="1"/>
</dbReference>
<reference evidence="14" key="1">
    <citation type="submission" date="2017-09" db="EMBL/GenBank/DDBJ databases">
        <title>Complete Genome Sequence of ansamitocin-producing Bacterium Actinosynnema pretiosum X47.</title>
        <authorList>
            <person name="Cao G."/>
            <person name="Zong G."/>
            <person name="Zhong C."/>
            <person name="Fu J."/>
        </authorList>
    </citation>
    <scope>NUCLEOTIDE SEQUENCE [LARGE SCALE GENOMIC DNA]</scope>
    <source>
        <strain evidence="14">X47</strain>
    </source>
</reference>
<dbReference type="GO" id="GO:0005524">
    <property type="term" value="F:ATP binding"/>
    <property type="evidence" value="ECO:0007669"/>
    <property type="project" value="UniProtKB-KW"/>
</dbReference>
<dbReference type="InterPro" id="IPR039421">
    <property type="entry name" value="Type_1_exporter"/>
</dbReference>
<evidence type="ECO:0000256" key="6">
    <source>
        <dbReference type="ARBA" id="ARBA00022741"/>
    </source>
</evidence>
<feature type="transmembrane region" description="Helical" evidence="11">
    <location>
        <begin position="277"/>
        <end position="298"/>
    </location>
</feature>
<feature type="transmembrane region" description="Helical" evidence="11">
    <location>
        <begin position="89"/>
        <end position="111"/>
    </location>
</feature>
<dbReference type="SUPFAM" id="SSF52540">
    <property type="entry name" value="P-loop containing nucleoside triphosphate hydrolases"/>
    <property type="match status" value="1"/>
</dbReference>
<dbReference type="CDD" id="cd07346">
    <property type="entry name" value="ABC_6TM_exporters"/>
    <property type="match status" value="1"/>
</dbReference>
<dbReference type="InterPro" id="IPR003439">
    <property type="entry name" value="ABC_transporter-like_ATP-bd"/>
</dbReference>
<dbReference type="PANTHER" id="PTHR43394:SF1">
    <property type="entry name" value="ATP-BINDING CASSETTE SUB-FAMILY B MEMBER 10, MITOCHONDRIAL"/>
    <property type="match status" value="1"/>
</dbReference>
<evidence type="ECO:0000256" key="3">
    <source>
        <dbReference type="ARBA" id="ARBA00022475"/>
    </source>
</evidence>
<sequence>MTTAETTTAETTTAEPTERTTEPVTHPTLPVATGRQSAAELWRAVRAHRSEALVVLLLTLLASAGVVAGPLLLGGLVDVVREGATTGELLALLAVTAAAVLFGAVFTALALRAMERLGARISADLRERVLARALAVEPKVLERVGVGDVASRVTEDVEHFVAAVPLVSSVFGAVVTVVVSALGFASLDYRLALAFCAVFPVYALALRSYLPKAGPLYAAERRDAAERGRVLLESLHGLPTVRAYDMQELQAKRVEVASERNVSTALRALKTVLRFSMSMNAAEAVGLSALLLTGYLLVTSGEVTVGAVTAAALLFHRLFGPLGMLLMSFDDVQRAGSALARVVGVLLTPREPERAPRSPRGPVSLTAQGVRHSYDTGREVLHGVDLEVPAGASLAVVGASGAGKTTLAAILGGVFPATQGQVRLVDDAGPVPVGELDQDGLRDWVGVVSQETHVFAGPLRDDVLFSAPGSTDEQVRDALAAVGADAWVRALPQGLDTRVGAGEHPLTASQVQQLALARLVLRDPPVVVLDEATAEAGSSGARDLERAAEAAVRGRTAIVVAHRLTQAKACDRIAVVDAGRVVELGTHDELVALGGRYATLWAAWSQR</sequence>
<keyword evidence="9 11" id="KW-0472">Membrane</keyword>
<dbReference type="InterPro" id="IPR027417">
    <property type="entry name" value="P-loop_NTPase"/>
</dbReference>
<dbReference type="AlphaFoldDB" id="A0A290Z692"/>
<dbReference type="RefSeq" id="WP_096493672.1">
    <property type="nucleotide sequence ID" value="NZ_CP023445.1"/>
</dbReference>
<name>A0A290Z692_9PSEU</name>
<dbReference type="InterPro" id="IPR011527">
    <property type="entry name" value="ABC1_TM_dom"/>
</dbReference>